<feature type="region of interest" description="Disordered" evidence="1">
    <location>
        <begin position="297"/>
        <end position="346"/>
    </location>
</feature>
<organism evidence="2 3">
    <name type="scientific">Cordyceps javanica</name>
    <dbReference type="NCBI Taxonomy" id="43265"/>
    <lineage>
        <taxon>Eukaryota</taxon>
        <taxon>Fungi</taxon>
        <taxon>Dikarya</taxon>
        <taxon>Ascomycota</taxon>
        <taxon>Pezizomycotina</taxon>
        <taxon>Sordariomycetes</taxon>
        <taxon>Hypocreomycetidae</taxon>
        <taxon>Hypocreales</taxon>
        <taxon>Cordycipitaceae</taxon>
        <taxon>Cordyceps</taxon>
    </lineage>
</organism>
<comment type="caution">
    <text evidence="2">The sequence shown here is derived from an EMBL/GenBank/DDBJ whole genome shotgun (WGS) entry which is preliminary data.</text>
</comment>
<proteinExistence type="predicted"/>
<protein>
    <submittedName>
        <fullName evidence="2">F-box domain-containing protein</fullName>
    </submittedName>
</protein>
<accession>A0A545VVP1</accession>
<name>A0A545VVP1_9HYPO</name>
<evidence type="ECO:0000313" key="2">
    <source>
        <dbReference type="EMBL" id="TQV95003.1"/>
    </source>
</evidence>
<evidence type="ECO:0000313" key="3">
    <source>
        <dbReference type="Proteomes" id="UP000315783"/>
    </source>
</evidence>
<feature type="compositionally biased region" description="Acidic residues" evidence="1">
    <location>
        <begin position="314"/>
        <end position="328"/>
    </location>
</feature>
<keyword evidence="3" id="KW-1185">Reference proteome</keyword>
<reference evidence="2 3" key="1">
    <citation type="journal article" date="2019" name="Appl. Microbiol. Biotechnol.">
        <title>Genome sequence of Isaria javanica and comparative genome analysis insights into family S53 peptidase evolution in fungal entomopathogens.</title>
        <authorList>
            <person name="Lin R."/>
            <person name="Zhang X."/>
            <person name="Xin B."/>
            <person name="Zou M."/>
            <person name="Gao Y."/>
            <person name="Qin F."/>
            <person name="Hu Q."/>
            <person name="Xie B."/>
            <person name="Cheng X."/>
        </authorList>
    </citation>
    <scope>NUCLEOTIDE SEQUENCE [LARGE SCALE GENOMIC DNA]</scope>
    <source>
        <strain evidence="2 3">IJ1G</strain>
    </source>
</reference>
<gene>
    <name evidence="2" type="ORF">IF1G_05990</name>
</gene>
<dbReference type="AlphaFoldDB" id="A0A545VVP1"/>
<dbReference type="Proteomes" id="UP000315783">
    <property type="component" value="Unassembled WGS sequence"/>
</dbReference>
<evidence type="ECO:0000256" key="1">
    <source>
        <dbReference type="SAM" id="MobiDB-lite"/>
    </source>
</evidence>
<sequence length="571" mass="62321">MSTTPPWLPAAAGISAAAAAVDCRRSPVHSLPNELLVAIFAHLDASSSLEPRFHDDPSTLMDDYLAARRRPWRGRGPFSSSSSSSSPPSSSAHPLRYSLKATSLVCHRWRDAVLPLLFRHVLWTFRRLEEPPPPPPLGVGPAADAAKCFDLLAFLRRNRLGHAVEGLTLHVPCPEHLIDDPTELVGRFGLVPNSTAAGHQFHAHGEGEEDAGEDAESVVLSETASLVLSEVNGHATWANTWFWDMLFGVVDPLRVTLLAAPVVLATMLSRKIFTRCQPLMMTRYHLLSVSRSARSSAVPPAPLSTSSIPASPDSDSDFDSDSDSEDLASDPVTTTTLSTEPSHRFSPPCDNLPCELFARTRLWTSLLANEGSSVSIYKTDAYGETPPSPLLSLLASRDRDTRRFFLRRSLRRLAYVAIVPMATHVQVVLTSPTLVPPRLQELFVQVMPRGVIAAAAPATEELGEEDEGGAWAEAWAGFRGFSGSFEGLEVADLIVERDAVYALLFGSIFVPGPRPEFEALRVFETGDADDNDPVAWMEAVEAVQASAVRWNVTAKGRLVRDVKREMARRRS</sequence>
<dbReference type="EMBL" id="SPUK01000008">
    <property type="protein sequence ID" value="TQV95003.1"/>
    <property type="molecule type" value="Genomic_DNA"/>
</dbReference>
<feature type="compositionally biased region" description="Low complexity" evidence="1">
    <location>
        <begin position="297"/>
        <end position="313"/>
    </location>
</feature>
<dbReference type="STRING" id="43265.A0A545VVP1"/>
<dbReference type="OrthoDB" id="5296720at2759"/>